<dbReference type="InterPro" id="IPR012340">
    <property type="entry name" value="NA-bd_OB-fold"/>
</dbReference>
<dbReference type="OrthoDB" id="4473401at2759"/>
<evidence type="ECO:0000256" key="1">
    <source>
        <dbReference type="ARBA" id="ARBA00000382"/>
    </source>
</evidence>
<dbReference type="Proteomes" id="UP000030816">
    <property type="component" value="Unassembled WGS sequence"/>
</dbReference>
<keyword evidence="6" id="KW-0326">Glycosidase</keyword>
<feature type="compositionally biased region" description="Polar residues" evidence="9">
    <location>
        <begin position="1"/>
        <end position="12"/>
    </location>
</feature>
<evidence type="ECO:0000256" key="7">
    <source>
        <dbReference type="ARBA" id="ARBA00023316"/>
    </source>
</evidence>
<dbReference type="EC" id="3.2.1.39" evidence="3"/>
<dbReference type="GO" id="GO:0009986">
    <property type="term" value="C:cell surface"/>
    <property type="evidence" value="ECO:0007669"/>
    <property type="project" value="TreeGrafter"/>
</dbReference>
<evidence type="ECO:0000313" key="12">
    <source>
        <dbReference type="EMBL" id="KHO01794.1"/>
    </source>
</evidence>
<dbReference type="PROSITE" id="PS52008">
    <property type="entry name" value="GH81"/>
    <property type="match status" value="1"/>
</dbReference>
<evidence type="ECO:0000256" key="6">
    <source>
        <dbReference type="ARBA" id="ARBA00023295"/>
    </source>
</evidence>
<feature type="domain" description="Glycosyl hydrolase family 81 N-terminal" evidence="10">
    <location>
        <begin position="303"/>
        <end position="624"/>
    </location>
</feature>
<dbReference type="InterPro" id="IPR040451">
    <property type="entry name" value="GH81_N"/>
</dbReference>
<dbReference type="GO" id="GO:0052861">
    <property type="term" value="F:endo-1,3(4)-beta-glucanase activity"/>
    <property type="evidence" value="ECO:0007669"/>
    <property type="project" value="InterPro"/>
</dbReference>
<dbReference type="GO" id="GO:0000272">
    <property type="term" value="P:polysaccharide catabolic process"/>
    <property type="evidence" value="ECO:0007669"/>
    <property type="project" value="UniProtKB-KW"/>
</dbReference>
<organism evidence="12 13">
    <name type="scientific">Metarhizium album (strain ARSEF 1941)</name>
    <dbReference type="NCBI Taxonomy" id="1081103"/>
    <lineage>
        <taxon>Eukaryota</taxon>
        <taxon>Fungi</taxon>
        <taxon>Dikarya</taxon>
        <taxon>Ascomycota</taxon>
        <taxon>Pezizomycotina</taxon>
        <taxon>Sordariomycetes</taxon>
        <taxon>Hypocreomycetidae</taxon>
        <taxon>Hypocreales</taxon>
        <taxon>Clavicipitaceae</taxon>
        <taxon>Metarhizium</taxon>
    </lineage>
</organism>
<sequence>MQPPTSVSNVATSEYHPGSAYGDAPKPSVVHALDLPGTYANIDVGDVVDVKGALSTFRGEKQIKIERLAVVKSTAQEVEMWERRSRFRLQVLDNPWVLSEKEIRRCRKESRLLHSGTERKKKRPAATSEACTGYINTLGTSKSGIRQISLGKDNNSTDRWRKKSVSRIGTAIETSPPNIPTPIQSPGEKSDLIQSYHKASKIVGAKSRTASSATLYALPSIKYQKPATVDNIAAYLPTSRKKTAELLLNIFQTAQTTFSTLKATHTFENSARTTSSTMVSRDIFDTPVDTKPPPSNISIRHDHPVRRKGIQSQAPLQTNKFYSNFFLGDQRGPSFTFPYSVAWAGGKGGSTSWGMSCSHVEEHQRVFGDVKFDGASSYYLNPIGIQSMVISAKELGNETTVSMDSITAFSARVHLSQDGTAQPSISFPLVQGMAYITAQFDGSVPLIQSGVFFKAVTRVNTNPKEHVTKYNFHLEDETTWRVYAWRTKGEELDLKVINNSTAESKHPFYGILQVCKDPVSKGSEEILDDGAGIYPVTVGLSGSAFGQEGSYKFKFQKGGHQLGHLYMFALPHHISSFNGETMRRVQEVRLQSTTKGVATLVRGTEWTMVELHMPTEMDFAPWHPEKGPMKDLSNRTRSIIRAAAAKELSQNMVAQINLDSMYFSGKVRPIQIHLQGSMAKREVQALAKFATILYVVQELLGDEELAKTGLGRLKAAFGTFAANKQKFPLFPLTAAWVAAWGGIVSSASYVTGDAGVDFGNTYYNDHHFHYGYFILAAATIGHLDPEWAKANKDYVNLLVRDVANPSEGDKFFPLWRSFDWYHGHSWAHGLYAAMDGKDQESSSEDTMCAYALKMWGRVSQDSDLEMRGNLQLSIISRSLQSYYLYKKDNTVQPEQFIGNKVAGILFENKVDHSTYFDSSIEAIQGIHMIPILAATPFVRDRKFVREEWEAFFDKGRADSIRNAWKGIVYGNYATIEPRKAWEFFASRDFDPQWLDGGASMTWFMAYSAALGCL</sequence>
<evidence type="ECO:0000256" key="5">
    <source>
        <dbReference type="ARBA" id="ARBA00023277"/>
    </source>
</evidence>
<protein>
    <recommendedName>
        <fullName evidence="3">glucan endo-1,3-beta-D-glucosidase</fullName>
        <ecNumber evidence="3">3.2.1.39</ecNumber>
    </recommendedName>
</protein>
<comment type="similarity">
    <text evidence="2">Belongs to the glycosyl hydrolase 81 family.</text>
</comment>
<dbReference type="EMBL" id="AZHE01000001">
    <property type="protein sequence ID" value="KHO01794.1"/>
    <property type="molecule type" value="Genomic_DNA"/>
</dbReference>
<feature type="region of interest" description="Disordered" evidence="9">
    <location>
        <begin position="1"/>
        <end position="23"/>
    </location>
</feature>
<keyword evidence="13" id="KW-1185">Reference proteome</keyword>
<dbReference type="Pfam" id="PF03639">
    <property type="entry name" value="Glyco_hydro_81"/>
    <property type="match status" value="1"/>
</dbReference>
<evidence type="ECO:0000256" key="2">
    <source>
        <dbReference type="ARBA" id="ARBA00010730"/>
    </source>
</evidence>
<accession>A0A0B2X611</accession>
<dbReference type="Pfam" id="PF17652">
    <property type="entry name" value="Glyco_hydro81C"/>
    <property type="match status" value="1"/>
</dbReference>
<evidence type="ECO:0000256" key="3">
    <source>
        <dbReference type="ARBA" id="ARBA00012780"/>
    </source>
</evidence>
<dbReference type="AlphaFoldDB" id="A0A0B2X611"/>
<dbReference type="RefSeq" id="XP_040682859.1">
    <property type="nucleotide sequence ID" value="XM_040819594.1"/>
</dbReference>
<dbReference type="Gene3D" id="2.40.50.140">
    <property type="entry name" value="Nucleic acid-binding proteins"/>
    <property type="match status" value="1"/>
</dbReference>
<keyword evidence="5" id="KW-0119">Carbohydrate metabolism</keyword>
<dbReference type="GO" id="GO:0071555">
    <property type="term" value="P:cell wall organization"/>
    <property type="evidence" value="ECO:0007669"/>
    <property type="project" value="UniProtKB-KW"/>
</dbReference>
<dbReference type="Gene3D" id="2.70.98.30">
    <property type="entry name" value="Golgi alpha-mannosidase II, domain 4"/>
    <property type="match status" value="1"/>
</dbReference>
<dbReference type="HOGENOM" id="CLU_005482_2_0_1"/>
<feature type="domain" description="Glycosyl hydrolase family 81 C-terminal" evidence="11">
    <location>
        <begin position="632"/>
        <end position="1004"/>
    </location>
</feature>
<dbReference type="STRING" id="1081103.A0A0B2X611"/>
<dbReference type="InterPro" id="IPR005200">
    <property type="entry name" value="Endo-beta-glucanase"/>
</dbReference>
<dbReference type="PANTHER" id="PTHR31983">
    <property type="entry name" value="ENDO-1,3(4)-BETA-GLUCANASE 1"/>
    <property type="match status" value="1"/>
</dbReference>
<gene>
    <name evidence="12" type="ORF">MAM_00795</name>
</gene>
<dbReference type="Gene3D" id="1.20.5.420">
    <property type="entry name" value="Immunoglobulin FC, subunit C"/>
    <property type="match status" value="1"/>
</dbReference>
<dbReference type="GeneID" id="63735250"/>
<evidence type="ECO:0000259" key="11">
    <source>
        <dbReference type="Pfam" id="PF17652"/>
    </source>
</evidence>
<dbReference type="InterPro" id="IPR040720">
    <property type="entry name" value="GH81_C"/>
</dbReference>
<dbReference type="GO" id="GO:0042973">
    <property type="term" value="F:glucan endo-1,3-beta-D-glucosidase activity"/>
    <property type="evidence" value="ECO:0007669"/>
    <property type="project" value="UniProtKB-EC"/>
</dbReference>
<evidence type="ECO:0000313" key="13">
    <source>
        <dbReference type="Proteomes" id="UP000030816"/>
    </source>
</evidence>
<comment type="catalytic activity">
    <reaction evidence="1">
        <text>Hydrolysis of (1-&gt;3)-beta-D-glucosidic linkages in (1-&gt;3)-beta-D-glucans.</text>
        <dbReference type="EC" id="3.2.1.39"/>
    </reaction>
</comment>
<name>A0A0B2X611_METAS</name>
<evidence type="ECO:0000256" key="8">
    <source>
        <dbReference type="ARBA" id="ARBA00023326"/>
    </source>
</evidence>
<evidence type="ECO:0000259" key="10">
    <source>
        <dbReference type="Pfam" id="PF03639"/>
    </source>
</evidence>
<evidence type="ECO:0000256" key="4">
    <source>
        <dbReference type="ARBA" id="ARBA00022801"/>
    </source>
</evidence>
<dbReference type="PANTHER" id="PTHR31983:SF0">
    <property type="entry name" value="GLUCAN ENDO-1,3-BETA-D-GLUCOSIDASE 2"/>
    <property type="match status" value="1"/>
</dbReference>
<keyword evidence="7" id="KW-0961">Cell wall biogenesis/degradation</keyword>
<evidence type="ECO:0000256" key="9">
    <source>
        <dbReference type="SAM" id="MobiDB-lite"/>
    </source>
</evidence>
<keyword evidence="4 12" id="KW-0378">Hydrolase</keyword>
<proteinExistence type="inferred from homology"/>
<dbReference type="Gene3D" id="1.10.287.1170">
    <property type="entry name" value="glycoside hydrolase family 81 endo-[beta] glucanase"/>
    <property type="match status" value="1"/>
</dbReference>
<keyword evidence="8" id="KW-0624">Polysaccharide degradation</keyword>
<comment type="caution">
    <text evidence="12">The sequence shown here is derived from an EMBL/GenBank/DDBJ whole genome shotgun (WGS) entry which is preliminary data.</text>
</comment>
<reference evidence="12 13" key="1">
    <citation type="journal article" date="2014" name="Proc. Natl. Acad. Sci. U.S.A.">
        <title>Trajectory and genomic determinants of fungal-pathogen speciation and host adaptation.</title>
        <authorList>
            <person name="Hu X."/>
            <person name="Xiao G."/>
            <person name="Zheng P."/>
            <person name="Shang Y."/>
            <person name="Su Y."/>
            <person name="Zhang X."/>
            <person name="Liu X."/>
            <person name="Zhan S."/>
            <person name="St Leger R.J."/>
            <person name="Wang C."/>
        </authorList>
    </citation>
    <scope>NUCLEOTIDE SEQUENCE [LARGE SCALE GENOMIC DNA]</scope>
    <source>
        <strain evidence="12 13">ARSEF 1941</strain>
    </source>
</reference>